<gene>
    <name evidence="2" type="ORF">UFOPK2370_00374</name>
</gene>
<keyword evidence="1" id="KW-0472">Membrane</keyword>
<reference evidence="2" key="1">
    <citation type="submission" date="2020-05" db="EMBL/GenBank/DDBJ databases">
        <authorList>
            <person name="Chiriac C."/>
            <person name="Salcher M."/>
            <person name="Ghai R."/>
            <person name="Kavagutti S V."/>
        </authorList>
    </citation>
    <scope>NUCLEOTIDE SEQUENCE</scope>
</reference>
<accession>A0A6J6NAU3</accession>
<dbReference type="EMBL" id="CAEZXK010000006">
    <property type="protein sequence ID" value="CAB4682044.1"/>
    <property type="molecule type" value="Genomic_DNA"/>
</dbReference>
<proteinExistence type="predicted"/>
<evidence type="ECO:0000313" key="2">
    <source>
        <dbReference type="EMBL" id="CAB4682044.1"/>
    </source>
</evidence>
<protein>
    <submittedName>
        <fullName evidence="2">Unannotated protein</fullName>
    </submittedName>
</protein>
<dbReference type="AlphaFoldDB" id="A0A6J6NAU3"/>
<keyword evidence="1" id="KW-0812">Transmembrane</keyword>
<feature type="transmembrane region" description="Helical" evidence="1">
    <location>
        <begin position="12"/>
        <end position="33"/>
    </location>
</feature>
<organism evidence="2">
    <name type="scientific">freshwater metagenome</name>
    <dbReference type="NCBI Taxonomy" id="449393"/>
    <lineage>
        <taxon>unclassified sequences</taxon>
        <taxon>metagenomes</taxon>
        <taxon>ecological metagenomes</taxon>
    </lineage>
</organism>
<name>A0A6J6NAU3_9ZZZZ</name>
<feature type="transmembrane region" description="Helical" evidence="1">
    <location>
        <begin position="39"/>
        <end position="58"/>
    </location>
</feature>
<evidence type="ECO:0000256" key="1">
    <source>
        <dbReference type="SAM" id="Phobius"/>
    </source>
</evidence>
<sequence>MNKENVFRPKGNFAWATVAILLVSLFLAQVIFYPVENSINWIEFAIGAFVVVAAYLIWVRPKLVFNEDHLVVVNPLSKVTIAYKDIGDLDTKWSLRINHSGKQTRVWVAPANGKQRWISESTRIYKFNNIKSSEIVTNEFTSVSASLGSDSGVAAALIRERLKGLH</sequence>
<keyword evidence="1" id="KW-1133">Transmembrane helix</keyword>